<dbReference type="PROSITE" id="PS01117">
    <property type="entry name" value="HTH_MARR_1"/>
    <property type="match status" value="1"/>
</dbReference>
<dbReference type="PANTHER" id="PTHR39515">
    <property type="entry name" value="CONSERVED PROTEIN"/>
    <property type="match status" value="1"/>
</dbReference>
<evidence type="ECO:0000256" key="3">
    <source>
        <dbReference type="ARBA" id="ARBA00023163"/>
    </source>
</evidence>
<dbReference type="InterPro" id="IPR023187">
    <property type="entry name" value="Tscrpt_reg_MarR-type_CS"/>
</dbReference>
<name>A0A3A9YCD4_9ACTN</name>
<dbReference type="PROSITE" id="PS50995">
    <property type="entry name" value="HTH_MARR_2"/>
    <property type="match status" value="1"/>
</dbReference>
<gene>
    <name evidence="6" type="ORF">D7044_06275</name>
    <name evidence="5" type="ORF">D7147_28955</name>
</gene>
<dbReference type="GO" id="GO:0003700">
    <property type="term" value="F:DNA-binding transcription factor activity"/>
    <property type="evidence" value="ECO:0007669"/>
    <property type="project" value="InterPro"/>
</dbReference>
<keyword evidence="1" id="KW-0805">Transcription regulation</keyword>
<keyword evidence="2" id="KW-0238">DNA-binding</keyword>
<feature type="domain" description="HTH marR-type" evidence="4">
    <location>
        <begin position="6"/>
        <end position="138"/>
    </location>
</feature>
<dbReference type="InterPro" id="IPR000835">
    <property type="entry name" value="HTH_MarR-typ"/>
</dbReference>
<dbReference type="EMBL" id="RAZT01000003">
    <property type="protein sequence ID" value="RKN34453.1"/>
    <property type="molecule type" value="Genomic_DNA"/>
</dbReference>
<evidence type="ECO:0000313" key="8">
    <source>
        <dbReference type="Proteomes" id="UP000275865"/>
    </source>
</evidence>
<evidence type="ECO:0000313" key="7">
    <source>
        <dbReference type="Proteomes" id="UP000271548"/>
    </source>
</evidence>
<proteinExistence type="predicted"/>
<sequence length="147" mass="16132">MSSESMARLGALVGDLHRLLRRSATRRANRAELPDAQAELMLLVHAHPGVSVKEAAARMRTAPNTVSTLVRDLVAAGLVLRERDPVDGRVARLRSTEAARQRIADHHRHRVALLTDALNQLDPEARDALTAAVPHLERLAELLRESG</sequence>
<dbReference type="SMART" id="SM00347">
    <property type="entry name" value="HTH_MARR"/>
    <property type="match status" value="1"/>
</dbReference>
<organism evidence="6 8">
    <name type="scientific">Micromonospora musae</name>
    <dbReference type="NCBI Taxonomy" id="1894970"/>
    <lineage>
        <taxon>Bacteria</taxon>
        <taxon>Bacillati</taxon>
        <taxon>Actinomycetota</taxon>
        <taxon>Actinomycetes</taxon>
        <taxon>Micromonosporales</taxon>
        <taxon>Micromonosporaceae</taxon>
        <taxon>Micromonospora</taxon>
    </lineage>
</organism>
<accession>A0A3A9YCD4</accession>
<protein>
    <submittedName>
        <fullName evidence="6">MarR family transcriptional regulator</fullName>
    </submittedName>
</protein>
<dbReference type="PANTHER" id="PTHR39515:SF2">
    <property type="entry name" value="HTH-TYPE TRANSCRIPTIONAL REGULATOR RV0880"/>
    <property type="match status" value="1"/>
</dbReference>
<dbReference type="InterPro" id="IPR036390">
    <property type="entry name" value="WH_DNA-bd_sf"/>
</dbReference>
<keyword evidence="7" id="KW-1185">Reference proteome</keyword>
<evidence type="ECO:0000259" key="4">
    <source>
        <dbReference type="PROSITE" id="PS50995"/>
    </source>
</evidence>
<evidence type="ECO:0000256" key="1">
    <source>
        <dbReference type="ARBA" id="ARBA00023015"/>
    </source>
</evidence>
<evidence type="ECO:0000256" key="2">
    <source>
        <dbReference type="ARBA" id="ARBA00023125"/>
    </source>
</evidence>
<dbReference type="InterPro" id="IPR036388">
    <property type="entry name" value="WH-like_DNA-bd_sf"/>
</dbReference>
<dbReference type="Pfam" id="PF12802">
    <property type="entry name" value="MarR_2"/>
    <property type="match status" value="1"/>
</dbReference>
<reference evidence="7 8" key="1">
    <citation type="submission" date="2018-09" db="EMBL/GenBank/DDBJ databases">
        <title>Micromonospora sp. nov. MS1-9, isolated from a root of Musa sp.</title>
        <authorList>
            <person name="Kuncharoen N."/>
            <person name="Kudo T."/>
            <person name="Ohkuma M."/>
            <person name="Yuki M."/>
            <person name="Tanasupawat S."/>
        </authorList>
    </citation>
    <scope>NUCLEOTIDE SEQUENCE [LARGE SCALE GENOMIC DNA]</scope>
    <source>
        <strain evidence="6 8">MS1-9</strain>
        <strain evidence="5 7">NGC1-4</strain>
    </source>
</reference>
<dbReference type="SUPFAM" id="SSF46785">
    <property type="entry name" value="Winged helix' DNA-binding domain"/>
    <property type="match status" value="1"/>
</dbReference>
<dbReference type="Proteomes" id="UP000275865">
    <property type="component" value="Unassembled WGS sequence"/>
</dbReference>
<dbReference type="Proteomes" id="UP000271548">
    <property type="component" value="Unassembled WGS sequence"/>
</dbReference>
<dbReference type="AlphaFoldDB" id="A0A3A9YCD4"/>
<dbReference type="OrthoDB" id="69852at2"/>
<dbReference type="RefSeq" id="WP_120683310.1">
    <property type="nucleotide sequence ID" value="NZ_JBEYVH010000144.1"/>
</dbReference>
<dbReference type="EMBL" id="RAZS01000014">
    <property type="protein sequence ID" value="RKN14311.1"/>
    <property type="molecule type" value="Genomic_DNA"/>
</dbReference>
<keyword evidence="3" id="KW-0804">Transcription</keyword>
<comment type="caution">
    <text evidence="6">The sequence shown here is derived from an EMBL/GenBank/DDBJ whole genome shotgun (WGS) entry which is preliminary data.</text>
</comment>
<dbReference type="GO" id="GO:0003677">
    <property type="term" value="F:DNA binding"/>
    <property type="evidence" value="ECO:0007669"/>
    <property type="project" value="UniProtKB-KW"/>
</dbReference>
<dbReference type="Gene3D" id="1.10.10.10">
    <property type="entry name" value="Winged helix-like DNA-binding domain superfamily/Winged helix DNA-binding domain"/>
    <property type="match status" value="1"/>
</dbReference>
<dbReference type="InterPro" id="IPR052526">
    <property type="entry name" value="HTH-type_Bedaq_tolerance"/>
</dbReference>
<evidence type="ECO:0000313" key="6">
    <source>
        <dbReference type="EMBL" id="RKN34453.1"/>
    </source>
</evidence>
<evidence type="ECO:0000313" key="5">
    <source>
        <dbReference type="EMBL" id="RKN14311.1"/>
    </source>
</evidence>